<keyword evidence="5 6" id="KW-0472">Membrane</keyword>
<keyword evidence="8" id="KW-1185">Reference proteome</keyword>
<evidence type="ECO:0000313" key="9">
    <source>
        <dbReference type="RefSeq" id="XP_071916151.1"/>
    </source>
</evidence>
<feature type="transmembrane region" description="Helical" evidence="6">
    <location>
        <begin position="78"/>
        <end position="95"/>
    </location>
</feature>
<keyword evidence="3 6" id="KW-0812">Transmembrane</keyword>
<evidence type="ECO:0000313" key="8">
    <source>
        <dbReference type="Proteomes" id="UP001652660"/>
    </source>
</evidence>
<evidence type="ECO:0000256" key="6">
    <source>
        <dbReference type="RuleBase" id="RU363077"/>
    </source>
</evidence>
<evidence type="ECO:0000256" key="4">
    <source>
        <dbReference type="ARBA" id="ARBA00022989"/>
    </source>
</evidence>
<evidence type="ECO:0000256" key="3">
    <source>
        <dbReference type="ARBA" id="ARBA00022692"/>
    </source>
</evidence>
<dbReference type="InterPro" id="IPR037185">
    <property type="entry name" value="EmrE-like"/>
</dbReference>
<evidence type="ECO:0000256" key="5">
    <source>
        <dbReference type="ARBA" id="ARBA00023136"/>
    </source>
</evidence>
<dbReference type="GeneID" id="140011274"/>
<name>A0ABM4V9E4_COFAR</name>
<sequence length="263" mass="28261">MVSRGERCCHGEVFPFTAMVTVECIDVGLSAIFKAATLKGLNHHIFMLYSSGISALLLLPLCFFFHRKSQLPPLTFGLLARFFFLGIVGFLAQYLGYKGIGFSTPTLASAMTNLTPATTFVLAVLLRMEKLKIKSFSSQAKIMGSVVTIAGALLVVLYKGPMLIKSPASPSLGFAFAQQPAVGTIITGTQQSDWVKGGALLAAKYVLGSLWYIYQWVGLAVELAMRDELLNSIDGGLGDLEVVGVGGVDERTQNELGIGQREV</sequence>
<accession>A0ABM4V9E4</accession>
<organism evidence="8 9">
    <name type="scientific">Coffea arabica</name>
    <name type="common">Arabian coffee</name>
    <dbReference type="NCBI Taxonomy" id="13443"/>
    <lineage>
        <taxon>Eukaryota</taxon>
        <taxon>Viridiplantae</taxon>
        <taxon>Streptophyta</taxon>
        <taxon>Embryophyta</taxon>
        <taxon>Tracheophyta</taxon>
        <taxon>Spermatophyta</taxon>
        <taxon>Magnoliopsida</taxon>
        <taxon>eudicotyledons</taxon>
        <taxon>Gunneridae</taxon>
        <taxon>Pentapetalae</taxon>
        <taxon>asterids</taxon>
        <taxon>lamiids</taxon>
        <taxon>Gentianales</taxon>
        <taxon>Rubiaceae</taxon>
        <taxon>Ixoroideae</taxon>
        <taxon>Gardenieae complex</taxon>
        <taxon>Bertiereae - Coffeeae clade</taxon>
        <taxon>Coffeeae</taxon>
        <taxon>Coffea</taxon>
    </lineage>
</organism>
<dbReference type="SUPFAM" id="SSF103481">
    <property type="entry name" value="Multidrug resistance efflux transporter EmrE"/>
    <property type="match status" value="1"/>
</dbReference>
<feature type="domain" description="EamA" evidence="7">
    <location>
        <begin position="27"/>
        <end position="156"/>
    </location>
</feature>
<dbReference type="InterPro" id="IPR030184">
    <property type="entry name" value="WAT1-related"/>
</dbReference>
<dbReference type="InterPro" id="IPR000620">
    <property type="entry name" value="EamA_dom"/>
</dbReference>
<dbReference type="RefSeq" id="XP_071916151.1">
    <property type="nucleotide sequence ID" value="XM_072060050.1"/>
</dbReference>
<proteinExistence type="inferred from homology"/>
<feature type="transmembrane region" description="Helical" evidence="6">
    <location>
        <begin position="12"/>
        <end position="33"/>
    </location>
</feature>
<comment type="subcellular location">
    <subcellularLocation>
        <location evidence="1 6">Membrane</location>
        <topology evidence="1 6">Multi-pass membrane protein</topology>
    </subcellularLocation>
</comment>
<evidence type="ECO:0000256" key="2">
    <source>
        <dbReference type="ARBA" id="ARBA00007635"/>
    </source>
</evidence>
<protein>
    <recommendedName>
        <fullName evidence="6">WAT1-related protein</fullName>
    </recommendedName>
</protein>
<feature type="transmembrane region" description="Helical" evidence="6">
    <location>
        <begin position="107"/>
        <end position="128"/>
    </location>
</feature>
<evidence type="ECO:0000256" key="1">
    <source>
        <dbReference type="ARBA" id="ARBA00004141"/>
    </source>
</evidence>
<feature type="transmembrane region" description="Helical" evidence="6">
    <location>
        <begin position="45"/>
        <end position="66"/>
    </location>
</feature>
<feature type="transmembrane region" description="Helical" evidence="6">
    <location>
        <begin position="140"/>
        <end position="158"/>
    </location>
</feature>
<dbReference type="Pfam" id="PF00892">
    <property type="entry name" value="EamA"/>
    <property type="match status" value="1"/>
</dbReference>
<comment type="similarity">
    <text evidence="2 6">Belongs to the drug/metabolite transporter (DMT) superfamily. Plant drug/metabolite exporter (P-DME) (TC 2.A.7.4) family.</text>
</comment>
<gene>
    <name evidence="9" type="primary">LOC140011274</name>
</gene>
<reference evidence="9" key="1">
    <citation type="submission" date="2025-08" db="UniProtKB">
        <authorList>
            <consortium name="RefSeq"/>
        </authorList>
    </citation>
    <scope>IDENTIFICATION</scope>
    <source>
        <tissue evidence="9">Leaves</tissue>
    </source>
</reference>
<keyword evidence="4 6" id="KW-1133">Transmembrane helix</keyword>
<dbReference type="PANTHER" id="PTHR31218">
    <property type="entry name" value="WAT1-RELATED PROTEIN"/>
    <property type="match status" value="1"/>
</dbReference>
<dbReference type="Proteomes" id="UP001652660">
    <property type="component" value="Chromosome 7e"/>
</dbReference>
<evidence type="ECO:0000259" key="7">
    <source>
        <dbReference type="Pfam" id="PF00892"/>
    </source>
</evidence>